<dbReference type="HAMAP" id="MF_00034">
    <property type="entry name" value="RuvC"/>
    <property type="match status" value="1"/>
</dbReference>
<comment type="subcellular location">
    <subcellularLocation>
        <location evidence="13">Cytoplasm</location>
    </subcellularLocation>
</comment>
<evidence type="ECO:0000256" key="4">
    <source>
        <dbReference type="ARBA" id="ARBA00022723"/>
    </source>
</evidence>
<keyword evidence="9 13" id="KW-0238">DNA-binding</keyword>
<evidence type="ECO:0000256" key="3">
    <source>
        <dbReference type="ARBA" id="ARBA00022722"/>
    </source>
</evidence>
<comment type="cofactor">
    <cofactor evidence="13">
        <name>Mg(2+)</name>
        <dbReference type="ChEBI" id="CHEBI:18420"/>
    </cofactor>
    <text evidence="13">Binds 2 Mg(2+) ion per subunit.</text>
</comment>
<dbReference type="InterPro" id="IPR002176">
    <property type="entry name" value="X-over_junc_endoDNase_RuvC"/>
</dbReference>
<dbReference type="NCBIfam" id="NF000711">
    <property type="entry name" value="PRK00039.2-1"/>
    <property type="match status" value="1"/>
</dbReference>
<keyword evidence="6 13" id="KW-0227">DNA damage</keyword>
<name>A0A2M8ENH9_9BACT</name>
<keyword evidence="5 13" id="KW-0255">Endonuclease</keyword>
<dbReference type="EMBL" id="PFSI01000052">
    <property type="protein sequence ID" value="PJC24278.1"/>
    <property type="molecule type" value="Genomic_DNA"/>
</dbReference>
<evidence type="ECO:0000256" key="13">
    <source>
        <dbReference type="HAMAP-Rule" id="MF_00034"/>
    </source>
</evidence>
<evidence type="ECO:0000313" key="16">
    <source>
        <dbReference type="Proteomes" id="UP000230251"/>
    </source>
</evidence>
<evidence type="ECO:0000256" key="8">
    <source>
        <dbReference type="ARBA" id="ARBA00022842"/>
    </source>
</evidence>
<evidence type="ECO:0000313" key="15">
    <source>
        <dbReference type="EMBL" id="PJC24278.1"/>
    </source>
</evidence>
<evidence type="ECO:0000256" key="11">
    <source>
        <dbReference type="ARBA" id="ARBA00023204"/>
    </source>
</evidence>
<dbReference type="Gene3D" id="3.30.420.10">
    <property type="entry name" value="Ribonuclease H-like superfamily/Ribonuclease H"/>
    <property type="match status" value="1"/>
</dbReference>
<dbReference type="InterPro" id="IPR020563">
    <property type="entry name" value="X-over_junc_endoDNase_Mg_BS"/>
</dbReference>
<evidence type="ECO:0000256" key="1">
    <source>
        <dbReference type="ARBA" id="ARBA00009518"/>
    </source>
</evidence>
<keyword evidence="11 13" id="KW-0234">DNA repair</keyword>
<dbReference type="PRINTS" id="PR00696">
    <property type="entry name" value="RSOLVASERUVC"/>
</dbReference>
<keyword evidence="10 13" id="KW-0233">DNA recombination</keyword>
<keyword evidence="8 13" id="KW-0460">Magnesium</keyword>
<evidence type="ECO:0000256" key="7">
    <source>
        <dbReference type="ARBA" id="ARBA00022801"/>
    </source>
</evidence>
<keyword evidence="2 13" id="KW-0963">Cytoplasm</keyword>
<dbReference type="PANTHER" id="PTHR30194:SF3">
    <property type="entry name" value="CROSSOVER JUNCTION ENDODEOXYRIBONUCLEASE RUVC"/>
    <property type="match status" value="1"/>
</dbReference>
<evidence type="ECO:0000256" key="2">
    <source>
        <dbReference type="ARBA" id="ARBA00022490"/>
    </source>
</evidence>
<dbReference type="InterPro" id="IPR012337">
    <property type="entry name" value="RNaseH-like_sf"/>
</dbReference>
<proteinExistence type="inferred from homology"/>
<keyword evidence="3 13" id="KW-0540">Nuclease</keyword>
<comment type="function">
    <text evidence="13">The RuvA-RuvB-RuvC complex processes Holliday junction (HJ) DNA during genetic recombination and DNA repair. Endonuclease that resolves HJ intermediates. Cleaves cruciform DNA by making single-stranded nicks across the HJ at symmetrical positions within the homologous arms, yielding a 5'-phosphate and a 3'-hydroxyl group; requires a central core of homology in the junction. The consensus cleavage sequence is 5'-(A/T)TT(C/G)-3'. Cleavage occurs on the 3'-side of the TT dinucleotide at the point of strand exchange. HJ branch migration catalyzed by RuvA-RuvB allows RuvC to scan DNA until it finds its consensus sequence, where it cleaves and resolves the cruciform DNA.</text>
</comment>
<sequence>MSTYPKIILGIDPGYGRCGFGIIKGGGADFFCITHGVMTTKVGSEHKDRLLEIAEDFESIIDKYQPSILVIEELFFSKSTTTALKVAEVRGVIMMLAARSGLDVIEVKPNEVKMAVTGYGKADKIQMQEMIKTIFGFEEVPKPDDAADALAIAWTGAGMLKY</sequence>
<dbReference type="PROSITE" id="PS01321">
    <property type="entry name" value="RUVC"/>
    <property type="match status" value="1"/>
</dbReference>
<dbReference type="SUPFAM" id="SSF53098">
    <property type="entry name" value="Ribonuclease H-like"/>
    <property type="match status" value="1"/>
</dbReference>
<dbReference type="GO" id="GO:0006281">
    <property type="term" value="P:DNA repair"/>
    <property type="evidence" value="ECO:0007669"/>
    <property type="project" value="UniProtKB-UniRule"/>
</dbReference>
<dbReference type="PANTHER" id="PTHR30194">
    <property type="entry name" value="CROSSOVER JUNCTION ENDODEOXYRIBONUCLEASE RUVC"/>
    <property type="match status" value="1"/>
</dbReference>
<accession>A0A2M8ENH9</accession>
<dbReference type="GO" id="GO:0048476">
    <property type="term" value="C:Holliday junction resolvase complex"/>
    <property type="evidence" value="ECO:0007669"/>
    <property type="project" value="UniProtKB-UniRule"/>
</dbReference>
<feature type="binding site" evidence="13">
    <location>
        <position position="72"/>
    </location>
    <ligand>
        <name>Mg(2+)</name>
        <dbReference type="ChEBI" id="CHEBI:18420"/>
        <label>2</label>
    </ligand>
</feature>
<dbReference type="FunFam" id="3.30.420.10:FF:000002">
    <property type="entry name" value="Crossover junction endodeoxyribonuclease RuvC"/>
    <property type="match status" value="1"/>
</dbReference>
<evidence type="ECO:0000256" key="9">
    <source>
        <dbReference type="ARBA" id="ARBA00023125"/>
    </source>
</evidence>
<dbReference type="AlphaFoldDB" id="A0A2M8ENH9"/>
<comment type="catalytic activity">
    <reaction evidence="12 13">
        <text>Endonucleolytic cleavage at a junction such as a reciprocal single-stranded crossover between two homologous DNA duplexes (Holliday junction).</text>
        <dbReference type="EC" id="3.1.21.10"/>
    </reaction>
</comment>
<dbReference type="EC" id="3.1.21.10" evidence="13 14"/>
<feature type="binding site" evidence="13">
    <location>
        <position position="145"/>
    </location>
    <ligand>
        <name>Mg(2+)</name>
        <dbReference type="ChEBI" id="CHEBI:18420"/>
        <label>1</label>
    </ligand>
</feature>
<comment type="subunit">
    <text evidence="13">Homodimer which binds Holliday junction (HJ) DNA. The HJ becomes 2-fold symmetrical on binding to RuvC with unstacked arms; it has a different conformation from HJ DNA in complex with RuvA. In the full resolvosome a probable DNA-RuvA(4)-RuvB(12)-RuvC(2) complex forms which resolves the HJ.</text>
</comment>
<keyword evidence="4 13" id="KW-0479">Metal-binding</keyword>
<dbReference type="Pfam" id="PF02075">
    <property type="entry name" value="RuvC"/>
    <property type="match status" value="1"/>
</dbReference>
<dbReference type="NCBIfam" id="TIGR00228">
    <property type="entry name" value="ruvC"/>
    <property type="match status" value="1"/>
</dbReference>
<dbReference type="GO" id="GO:0006310">
    <property type="term" value="P:DNA recombination"/>
    <property type="evidence" value="ECO:0007669"/>
    <property type="project" value="UniProtKB-UniRule"/>
</dbReference>
<dbReference type="CDD" id="cd16962">
    <property type="entry name" value="RuvC"/>
    <property type="match status" value="1"/>
</dbReference>
<evidence type="ECO:0000256" key="5">
    <source>
        <dbReference type="ARBA" id="ARBA00022759"/>
    </source>
</evidence>
<comment type="caution">
    <text evidence="15">The sequence shown here is derived from an EMBL/GenBank/DDBJ whole genome shotgun (WGS) entry which is preliminary data.</text>
</comment>
<dbReference type="GO" id="GO:0005737">
    <property type="term" value="C:cytoplasm"/>
    <property type="evidence" value="ECO:0007669"/>
    <property type="project" value="UniProtKB-SubCell"/>
</dbReference>
<dbReference type="GO" id="GO:0008821">
    <property type="term" value="F:crossover junction DNA endonuclease activity"/>
    <property type="evidence" value="ECO:0007669"/>
    <property type="project" value="UniProtKB-UniRule"/>
</dbReference>
<feature type="binding site" evidence="13">
    <location>
        <position position="12"/>
    </location>
    <ligand>
        <name>Mg(2+)</name>
        <dbReference type="ChEBI" id="CHEBI:18420"/>
        <label>1</label>
    </ligand>
</feature>
<dbReference type="Proteomes" id="UP000230251">
    <property type="component" value="Unassembled WGS sequence"/>
</dbReference>
<dbReference type="InterPro" id="IPR036397">
    <property type="entry name" value="RNaseH_sf"/>
</dbReference>
<evidence type="ECO:0000256" key="14">
    <source>
        <dbReference type="NCBIfam" id="TIGR00228"/>
    </source>
</evidence>
<gene>
    <name evidence="13" type="primary">ruvC</name>
    <name evidence="15" type="ORF">CO057_03600</name>
</gene>
<feature type="active site" evidence="13">
    <location>
        <position position="145"/>
    </location>
</feature>
<feature type="active site" evidence="13">
    <location>
        <position position="12"/>
    </location>
</feature>
<dbReference type="GO" id="GO:0000287">
    <property type="term" value="F:magnesium ion binding"/>
    <property type="evidence" value="ECO:0007669"/>
    <property type="project" value="UniProtKB-UniRule"/>
</dbReference>
<evidence type="ECO:0000256" key="10">
    <source>
        <dbReference type="ARBA" id="ARBA00023172"/>
    </source>
</evidence>
<organism evidence="15 16">
    <name type="scientific">Candidatus Uhrbacteria bacterium CG_4_9_14_0_2_um_filter_41_50</name>
    <dbReference type="NCBI Taxonomy" id="1975031"/>
    <lineage>
        <taxon>Bacteria</taxon>
        <taxon>Candidatus Uhriibacteriota</taxon>
    </lineage>
</organism>
<dbReference type="GO" id="GO:0003677">
    <property type="term" value="F:DNA binding"/>
    <property type="evidence" value="ECO:0007669"/>
    <property type="project" value="UniProtKB-KW"/>
</dbReference>
<feature type="active site" evidence="13">
    <location>
        <position position="72"/>
    </location>
</feature>
<keyword evidence="7 13" id="KW-0378">Hydrolase</keyword>
<comment type="similarity">
    <text evidence="1 13">Belongs to the RuvC family.</text>
</comment>
<reference evidence="16" key="1">
    <citation type="submission" date="2017-09" db="EMBL/GenBank/DDBJ databases">
        <title>Depth-based differentiation of microbial function through sediment-hosted aquifers and enrichment of novel symbionts in the deep terrestrial subsurface.</title>
        <authorList>
            <person name="Probst A.J."/>
            <person name="Ladd B."/>
            <person name="Jarett J.K."/>
            <person name="Geller-Mcgrath D.E."/>
            <person name="Sieber C.M.K."/>
            <person name="Emerson J.B."/>
            <person name="Anantharaman K."/>
            <person name="Thomas B.C."/>
            <person name="Malmstrom R."/>
            <person name="Stieglmeier M."/>
            <person name="Klingl A."/>
            <person name="Woyke T."/>
            <person name="Ryan C.M."/>
            <person name="Banfield J.F."/>
        </authorList>
    </citation>
    <scope>NUCLEOTIDE SEQUENCE [LARGE SCALE GENOMIC DNA]</scope>
</reference>
<protein>
    <recommendedName>
        <fullName evidence="13 14">Crossover junction endodeoxyribonuclease RuvC</fullName>
        <ecNumber evidence="13 14">3.1.21.10</ecNumber>
    </recommendedName>
    <alternativeName>
        <fullName evidence="13">Holliday junction nuclease RuvC</fullName>
    </alternativeName>
    <alternativeName>
        <fullName evidence="13">Holliday junction resolvase RuvC</fullName>
    </alternativeName>
</protein>
<evidence type="ECO:0000256" key="12">
    <source>
        <dbReference type="ARBA" id="ARBA00029354"/>
    </source>
</evidence>
<evidence type="ECO:0000256" key="6">
    <source>
        <dbReference type="ARBA" id="ARBA00022763"/>
    </source>
</evidence>